<feature type="region of interest" description="Disordered" evidence="5">
    <location>
        <begin position="1"/>
        <end position="63"/>
    </location>
</feature>
<evidence type="ECO:0000256" key="1">
    <source>
        <dbReference type="ARBA" id="ARBA00026139"/>
    </source>
</evidence>
<gene>
    <name evidence="6" type="ORF">KC19_9G044700</name>
</gene>
<dbReference type="PANTHER" id="PTHR31399">
    <property type="entry name" value="DNA-DIRECTED PRIMASE / POLYMERASE PROTEIN"/>
    <property type="match status" value="1"/>
</dbReference>
<accession>A0A8T0GNP7</accession>
<comment type="catalytic activity">
    <reaction evidence="2">
        <text>ssDNA + n NTP = ssDNA/pppN(pN)n-1 hybrid + (n-1) diphosphate.</text>
        <dbReference type="EC" id="2.7.7.102"/>
    </reaction>
</comment>
<proteinExistence type="predicted"/>
<dbReference type="AlphaFoldDB" id="A0A8T0GNP7"/>
<evidence type="ECO:0000313" key="6">
    <source>
        <dbReference type="EMBL" id="KAG0561201.1"/>
    </source>
</evidence>
<dbReference type="EMBL" id="CM026430">
    <property type="protein sequence ID" value="KAG0561201.1"/>
    <property type="molecule type" value="Genomic_DNA"/>
</dbReference>
<sequence length="642" mass="72530">MSKDHNDDVQRLLVHFKRGMLRESPSSSSRSHRRRRSSLPDNHLEGGSTSPCTPARTVREVTNTEQSATIVFETPPVRTTPENDRIPVFNQPGVGRRGNEVSPGVFYGSAGGKPAQRPPQLIRLLNEIQNDLASLSTPSGREAIWATFPRQDQAVQFADSHGGQDLAVFQYQDHLSGQRRFLTTTYNEFWRRYNKMRSGWKHHYEIIRQGRPCHLYFDLEFNTLANAEVNGEAMVDTLLTITSRTLLDIFSLHYDPSWTLELDSSTAEKFSRHLVIHIPGAAFKDNSHAGAFVGEICKRCNDLRDTDDEVSKLFVLQGESRAAHEAKLFVDVAVYTRNRAFRLPYSSKAGKTSLLLPTSRFGSSKLSEREVFTNSLICKVKEECQQLLTFSTENPCQGGIVAFDTCRADPVGQSGEGLSSNYGKSPFPSLEVFIEAIARIGDVQGKIRSWYHFADYGVVVYNISGNRFCENIGRPHKSNNVFYVVDFRTAGYYQKCHDPDCRGYQSPLRPIPRHTIPPEFPLSTPLAAALEKAMRPEERDSQDALECDDGEDEAWWGEVVSTLADIECTSQRSVFSNQSQDMLCPEDNLSNTCIEINEETVPPITHVESTWDEDDDWWDAVEREALQLEMTTTIRKLPNWSP</sequence>
<dbReference type="InterPro" id="IPR044917">
    <property type="entry name" value="PRIMPOL"/>
</dbReference>
<evidence type="ECO:0000313" key="7">
    <source>
        <dbReference type="Proteomes" id="UP000822688"/>
    </source>
</evidence>
<name>A0A8T0GNP7_CERPU</name>
<dbReference type="Proteomes" id="UP000822688">
    <property type="component" value="Chromosome 9"/>
</dbReference>
<evidence type="ECO:0000256" key="3">
    <source>
        <dbReference type="ARBA" id="ARBA00044768"/>
    </source>
</evidence>
<dbReference type="GO" id="GO:0009411">
    <property type="term" value="P:response to UV"/>
    <property type="evidence" value="ECO:0007669"/>
    <property type="project" value="TreeGrafter"/>
</dbReference>
<dbReference type="GO" id="GO:0003682">
    <property type="term" value="F:chromatin binding"/>
    <property type="evidence" value="ECO:0007669"/>
    <property type="project" value="TreeGrafter"/>
</dbReference>
<organism evidence="6 7">
    <name type="scientific">Ceratodon purpureus</name>
    <name type="common">Fire moss</name>
    <name type="synonym">Dicranum purpureum</name>
    <dbReference type="NCBI Taxonomy" id="3225"/>
    <lineage>
        <taxon>Eukaryota</taxon>
        <taxon>Viridiplantae</taxon>
        <taxon>Streptophyta</taxon>
        <taxon>Embryophyta</taxon>
        <taxon>Bryophyta</taxon>
        <taxon>Bryophytina</taxon>
        <taxon>Bryopsida</taxon>
        <taxon>Dicranidae</taxon>
        <taxon>Pseudoditrichales</taxon>
        <taxon>Ditrichaceae</taxon>
        <taxon>Ceratodon</taxon>
    </lineage>
</organism>
<dbReference type="GO" id="GO:0005634">
    <property type="term" value="C:nucleus"/>
    <property type="evidence" value="ECO:0007669"/>
    <property type="project" value="TreeGrafter"/>
</dbReference>
<dbReference type="PANTHER" id="PTHR31399:SF0">
    <property type="entry name" value="DNA-DIRECTED PRIMASE_POLYMERASE PROTEIN"/>
    <property type="match status" value="1"/>
</dbReference>
<reference evidence="6" key="1">
    <citation type="submission" date="2020-06" db="EMBL/GenBank/DDBJ databases">
        <title>WGS assembly of Ceratodon purpureus strain R40.</title>
        <authorList>
            <person name="Carey S.B."/>
            <person name="Jenkins J."/>
            <person name="Shu S."/>
            <person name="Lovell J.T."/>
            <person name="Sreedasyam A."/>
            <person name="Maumus F."/>
            <person name="Tiley G.P."/>
            <person name="Fernandez-Pozo N."/>
            <person name="Barry K."/>
            <person name="Chen C."/>
            <person name="Wang M."/>
            <person name="Lipzen A."/>
            <person name="Daum C."/>
            <person name="Saski C.A."/>
            <person name="Payton A.C."/>
            <person name="Mcbreen J.C."/>
            <person name="Conrad R.E."/>
            <person name="Kollar L.M."/>
            <person name="Olsson S."/>
            <person name="Huttunen S."/>
            <person name="Landis J.B."/>
            <person name="Wickett N.J."/>
            <person name="Johnson M.G."/>
            <person name="Rensing S.A."/>
            <person name="Grimwood J."/>
            <person name="Schmutz J."/>
            <person name="Mcdaniel S.F."/>
        </authorList>
    </citation>
    <scope>NUCLEOTIDE SEQUENCE</scope>
    <source>
        <strain evidence="6">R40</strain>
    </source>
</reference>
<evidence type="ECO:0000256" key="2">
    <source>
        <dbReference type="ARBA" id="ARBA00044677"/>
    </source>
</evidence>
<comment type="catalytic activity">
    <reaction evidence="4">
        <text>DNA(n) + a 2'-deoxyribonucleoside 5'-triphosphate = DNA(n+1) + diphosphate</text>
        <dbReference type="Rhea" id="RHEA:22508"/>
        <dbReference type="Rhea" id="RHEA-COMP:17339"/>
        <dbReference type="Rhea" id="RHEA-COMP:17340"/>
        <dbReference type="ChEBI" id="CHEBI:33019"/>
        <dbReference type="ChEBI" id="CHEBI:61560"/>
        <dbReference type="ChEBI" id="CHEBI:173112"/>
        <dbReference type="EC" id="2.7.7.7"/>
    </reaction>
    <physiologicalReaction direction="left-to-right" evidence="4">
        <dbReference type="Rhea" id="RHEA:22509"/>
    </physiologicalReaction>
</comment>
<dbReference type="Pfam" id="PF03121">
    <property type="entry name" value="Herpes_UL52"/>
    <property type="match status" value="1"/>
</dbReference>
<evidence type="ECO:0000256" key="4">
    <source>
        <dbReference type="ARBA" id="ARBA00047303"/>
    </source>
</evidence>
<dbReference type="GO" id="GO:0031297">
    <property type="term" value="P:replication fork processing"/>
    <property type="evidence" value="ECO:0007669"/>
    <property type="project" value="TreeGrafter"/>
</dbReference>
<dbReference type="GO" id="GO:0042276">
    <property type="term" value="P:error-prone translesion synthesis"/>
    <property type="evidence" value="ECO:0007669"/>
    <property type="project" value="InterPro"/>
</dbReference>
<feature type="compositionally biased region" description="Basic and acidic residues" evidence="5">
    <location>
        <begin position="1"/>
        <end position="10"/>
    </location>
</feature>
<comment type="caution">
    <text evidence="6">The sequence shown here is derived from an EMBL/GenBank/DDBJ whole genome shotgun (WGS) entry which is preliminary data.</text>
</comment>
<evidence type="ECO:0000256" key="5">
    <source>
        <dbReference type="SAM" id="MobiDB-lite"/>
    </source>
</evidence>
<dbReference type="EC" id="2.7.7.102" evidence="3"/>
<dbReference type="GO" id="GO:0006264">
    <property type="term" value="P:mitochondrial DNA replication"/>
    <property type="evidence" value="ECO:0007669"/>
    <property type="project" value="TreeGrafter"/>
</dbReference>
<keyword evidence="7" id="KW-1185">Reference proteome</keyword>
<dbReference type="GO" id="GO:0005759">
    <property type="term" value="C:mitochondrial matrix"/>
    <property type="evidence" value="ECO:0007669"/>
    <property type="project" value="TreeGrafter"/>
</dbReference>
<protein>
    <recommendedName>
        <fullName evidence="1">DNA-directed primase/polymerase protein</fullName>
        <ecNumber evidence="3">2.7.7.102</ecNumber>
    </recommendedName>
</protein>
<dbReference type="GO" id="GO:0003887">
    <property type="term" value="F:DNA-directed DNA polymerase activity"/>
    <property type="evidence" value="ECO:0007669"/>
    <property type="project" value="UniProtKB-EC"/>
</dbReference>
<feature type="region of interest" description="Disordered" evidence="5">
    <location>
        <begin position="76"/>
        <end position="100"/>
    </location>
</feature>